<dbReference type="Proteomes" id="UP001220377">
    <property type="component" value="Chromosome"/>
</dbReference>
<dbReference type="Pfam" id="PF13460">
    <property type="entry name" value="NAD_binding_10"/>
    <property type="match status" value="1"/>
</dbReference>
<dbReference type="Gene3D" id="3.40.50.720">
    <property type="entry name" value="NAD(P)-binding Rossmann-like Domain"/>
    <property type="match status" value="1"/>
</dbReference>
<organism evidence="2 3">
    <name type="scientific">Lacticaseibacillus pabuli</name>
    <dbReference type="NCBI Taxonomy" id="3025672"/>
    <lineage>
        <taxon>Bacteria</taxon>
        <taxon>Bacillati</taxon>
        <taxon>Bacillota</taxon>
        <taxon>Bacilli</taxon>
        <taxon>Lactobacillales</taxon>
        <taxon>Lactobacillaceae</taxon>
        <taxon>Lacticaseibacillus</taxon>
    </lineage>
</organism>
<dbReference type="PANTHER" id="PTHR43355:SF2">
    <property type="entry name" value="FLAVIN REDUCTASE (NADPH)"/>
    <property type="match status" value="1"/>
</dbReference>
<accession>A0ABY7WTD9</accession>
<dbReference type="InterPro" id="IPR051606">
    <property type="entry name" value="Polyketide_Oxido-like"/>
</dbReference>
<gene>
    <name evidence="2" type="ORF">PQ472_04100</name>
</gene>
<reference evidence="2 3" key="1">
    <citation type="submission" date="2023-02" db="EMBL/GenBank/DDBJ databases">
        <title>Genome sequence of Lacticaseibacillus sp. KACC 23028.</title>
        <authorList>
            <person name="Kim S."/>
            <person name="Heo J."/>
            <person name="Kwon S.-W."/>
        </authorList>
    </citation>
    <scope>NUCLEOTIDE SEQUENCE [LARGE SCALE GENOMIC DNA]</scope>
    <source>
        <strain evidence="2 3">KACC 23028</strain>
    </source>
</reference>
<sequence>MKILIIGASGHAGRAIFKEATRRGHKVTGLVRNEARAHQVLGKDAKLIIDDAFNTKRVDLGRFDVVIDAFSTDPLQAYLHVDLCAHLIHELRESRGPRVIFITGAGSLLDKHDQPFVDTLAKLPTAASFIATPHAQAFELEFLRHVDNVNWTAFSPSATFQEGPATDYVAGGDHLLANDAGESVLDSGNLALAILDELENPQHSMKRFTARNA</sequence>
<proteinExistence type="predicted"/>
<name>A0ABY7WTD9_9LACO</name>
<protein>
    <submittedName>
        <fullName evidence="2">NAD(P)H-binding protein</fullName>
    </submittedName>
</protein>
<dbReference type="PANTHER" id="PTHR43355">
    <property type="entry name" value="FLAVIN REDUCTASE (NADPH)"/>
    <property type="match status" value="1"/>
</dbReference>
<evidence type="ECO:0000313" key="2">
    <source>
        <dbReference type="EMBL" id="WDF83429.1"/>
    </source>
</evidence>
<dbReference type="EMBL" id="CP117884">
    <property type="protein sequence ID" value="WDF83429.1"/>
    <property type="molecule type" value="Genomic_DNA"/>
</dbReference>
<keyword evidence="3" id="KW-1185">Reference proteome</keyword>
<dbReference type="RefSeq" id="WP_274261596.1">
    <property type="nucleotide sequence ID" value="NZ_CP117884.1"/>
</dbReference>
<feature type="domain" description="NAD(P)-binding" evidence="1">
    <location>
        <begin position="7"/>
        <end position="198"/>
    </location>
</feature>
<evidence type="ECO:0000259" key="1">
    <source>
        <dbReference type="Pfam" id="PF13460"/>
    </source>
</evidence>
<dbReference type="InterPro" id="IPR016040">
    <property type="entry name" value="NAD(P)-bd_dom"/>
</dbReference>
<dbReference type="InterPro" id="IPR036291">
    <property type="entry name" value="NAD(P)-bd_dom_sf"/>
</dbReference>
<evidence type="ECO:0000313" key="3">
    <source>
        <dbReference type="Proteomes" id="UP001220377"/>
    </source>
</evidence>
<dbReference type="SUPFAM" id="SSF51735">
    <property type="entry name" value="NAD(P)-binding Rossmann-fold domains"/>
    <property type="match status" value="1"/>
</dbReference>